<dbReference type="Pfam" id="PF17645">
    <property type="entry name" value="Amdase"/>
    <property type="match status" value="1"/>
</dbReference>
<dbReference type="InterPro" id="IPR053714">
    <property type="entry name" value="Iso_Racemase_Enz_sf"/>
</dbReference>
<dbReference type="PANTHER" id="PTHR40267">
    <property type="entry name" value="BLR3294 PROTEIN"/>
    <property type="match status" value="1"/>
</dbReference>
<organism evidence="1 2">
    <name type="scientific">Azohydromonas lata</name>
    <dbReference type="NCBI Taxonomy" id="45677"/>
    <lineage>
        <taxon>Bacteria</taxon>
        <taxon>Pseudomonadati</taxon>
        <taxon>Pseudomonadota</taxon>
        <taxon>Betaproteobacteria</taxon>
        <taxon>Burkholderiales</taxon>
        <taxon>Sphaerotilaceae</taxon>
        <taxon>Azohydromonas</taxon>
    </lineage>
</organism>
<name>A0ABU5IAH3_9BURK</name>
<comment type="caution">
    <text evidence="1">The sequence shown here is derived from an EMBL/GenBank/DDBJ whole genome shotgun (WGS) entry which is preliminary data.</text>
</comment>
<dbReference type="PANTHER" id="PTHR40267:SF1">
    <property type="entry name" value="BLR3294 PROTEIN"/>
    <property type="match status" value="1"/>
</dbReference>
<proteinExistence type="predicted"/>
<sequence length="267" mass="29240">MNQRYRIGVLTPSSNTALEPLTSEMVSRVPGASAHFARFPVTEISLRDAALRQFDDSKILEAARLLADARVDVICWSGTSAGWLGFEADERLCSRIAEATGIPATTSVLALNEALQLRGARTLGLVTPYVAEVQQRIVANYAARGIQCVAERHLDLHVNFRFAEVSPQTLTELVCEVARDKPDAITTFCTNLRAAQLASTLEERTGVPLYDTVSTVVWKALRMAGADTRALRGWGSLFDESPRHGAARRGAQRLPFFKSQDHGFPSL</sequence>
<protein>
    <submittedName>
        <fullName evidence="1">Aspartate/glutamate racemase family protein</fullName>
    </submittedName>
</protein>
<dbReference type="InterPro" id="IPR026286">
    <property type="entry name" value="MaiA/AMDase"/>
</dbReference>
<reference evidence="1 2" key="1">
    <citation type="submission" date="2023-11" db="EMBL/GenBank/DDBJ databases">
        <title>Draft genome of Azohydromonas lata strain H1 (DSM1123), a polyhydroxyalkanoate producer.</title>
        <authorList>
            <person name="Traversa D."/>
            <person name="D'Addabbo P."/>
            <person name="Pazzani C."/>
            <person name="Manzari C."/>
            <person name="Chiara M."/>
            <person name="Scrascia M."/>
        </authorList>
    </citation>
    <scope>NUCLEOTIDE SEQUENCE [LARGE SCALE GENOMIC DNA]</scope>
    <source>
        <strain evidence="1 2">H1</strain>
    </source>
</reference>
<gene>
    <name evidence="1" type="ORF">SM757_05915</name>
</gene>
<evidence type="ECO:0000313" key="2">
    <source>
        <dbReference type="Proteomes" id="UP001293718"/>
    </source>
</evidence>
<dbReference type="Proteomes" id="UP001293718">
    <property type="component" value="Unassembled WGS sequence"/>
</dbReference>
<dbReference type="RefSeq" id="WP_322464757.1">
    <property type="nucleotide sequence ID" value="NZ_JAXOJX010000006.1"/>
</dbReference>
<dbReference type="PIRSF" id="PIRSF015736">
    <property type="entry name" value="MI"/>
    <property type="match status" value="1"/>
</dbReference>
<accession>A0ABU5IAH3</accession>
<dbReference type="EMBL" id="JAXOJX010000006">
    <property type="protein sequence ID" value="MDZ5456103.1"/>
    <property type="molecule type" value="Genomic_DNA"/>
</dbReference>
<keyword evidence="2" id="KW-1185">Reference proteome</keyword>
<evidence type="ECO:0000313" key="1">
    <source>
        <dbReference type="EMBL" id="MDZ5456103.1"/>
    </source>
</evidence>
<dbReference type="Gene3D" id="3.40.50.12500">
    <property type="match status" value="1"/>
</dbReference>